<evidence type="ECO:0000256" key="1">
    <source>
        <dbReference type="ARBA" id="ARBA00004479"/>
    </source>
</evidence>
<dbReference type="SUPFAM" id="SSF50494">
    <property type="entry name" value="Trypsin-like serine proteases"/>
    <property type="match status" value="1"/>
</dbReference>
<protein>
    <submittedName>
        <fullName evidence="25">CLIP domain-containing serine protease</fullName>
        <ecNumber evidence="25">3.4.21.7</ecNumber>
    </submittedName>
</protein>
<dbReference type="InterPro" id="IPR001881">
    <property type="entry name" value="EGF-like_Ca-bd_dom"/>
</dbReference>
<dbReference type="Pfam" id="PF00089">
    <property type="entry name" value="Trypsin"/>
    <property type="match status" value="1"/>
</dbReference>
<dbReference type="PROSITE" id="PS50026">
    <property type="entry name" value="EGF_3"/>
    <property type="match status" value="1"/>
</dbReference>
<evidence type="ECO:0000256" key="4">
    <source>
        <dbReference type="ARBA" id="ARBA00022536"/>
    </source>
</evidence>
<dbReference type="Pfam" id="PF14670">
    <property type="entry name" value="FXa_inhibition"/>
    <property type="match status" value="3"/>
</dbReference>
<dbReference type="PROSITE" id="PS50240">
    <property type="entry name" value="TRYPSIN_DOM"/>
    <property type="match status" value="1"/>
</dbReference>
<evidence type="ECO:0000256" key="21">
    <source>
        <dbReference type="RuleBase" id="RU363034"/>
    </source>
</evidence>
<dbReference type="CDD" id="cd00054">
    <property type="entry name" value="EGF_CA"/>
    <property type="match status" value="1"/>
</dbReference>
<evidence type="ECO:0000256" key="17">
    <source>
        <dbReference type="ARBA" id="ARBA00023180"/>
    </source>
</evidence>
<evidence type="ECO:0000256" key="11">
    <source>
        <dbReference type="ARBA" id="ARBA00022837"/>
    </source>
</evidence>
<dbReference type="Proteomes" id="UP001381693">
    <property type="component" value="Unassembled WGS sequence"/>
</dbReference>
<dbReference type="GO" id="GO:0004252">
    <property type="term" value="F:serine-type endopeptidase activity"/>
    <property type="evidence" value="ECO:0007669"/>
    <property type="project" value="UniProtKB-EC"/>
</dbReference>
<evidence type="ECO:0000256" key="15">
    <source>
        <dbReference type="ARBA" id="ARBA00023157"/>
    </source>
</evidence>
<keyword evidence="4 20" id="KW-0245">EGF-like domain</keyword>
<feature type="region of interest" description="Disordered" evidence="22">
    <location>
        <begin position="318"/>
        <end position="342"/>
    </location>
</feature>
<keyword evidence="8" id="KW-0677">Repeat</keyword>
<evidence type="ECO:0000259" key="23">
    <source>
        <dbReference type="PROSITE" id="PS50026"/>
    </source>
</evidence>
<keyword evidence="26" id="KW-1185">Reference proteome</keyword>
<keyword evidence="14" id="KW-0472">Membrane</keyword>
<dbReference type="EC" id="3.4.21.7" evidence="25"/>
<dbReference type="InterPro" id="IPR026823">
    <property type="entry name" value="cEGF"/>
</dbReference>
<evidence type="ECO:0000256" key="13">
    <source>
        <dbReference type="ARBA" id="ARBA00022989"/>
    </source>
</evidence>
<dbReference type="AlphaFoldDB" id="A0AAN8WGQ1"/>
<evidence type="ECO:0000259" key="24">
    <source>
        <dbReference type="PROSITE" id="PS50240"/>
    </source>
</evidence>
<dbReference type="GO" id="GO:0006956">
    <property type="term" value="P:complement activation"/>
    <property type="evidence" value="ECO:0007669"/>
    <property type="project" value="InterPro"/>
</dbReference>
<evidence type="ECO:0000256" key="18">
    <source>
        <dbReference type="PIRSR" id="PIRSR001155-1"/>
    </source>
</evidence>
<dbReference type="FunFam" id="2.40.10.10:FF:000006">
    <property type="entry name" value="Serine proteinase stubble"/>
    <property type="match status" value="1"/>
</dbReference>
<evidence type="ECO:0000256" key="3">
    <source>
        <dbReference type="ARBA" id="ARBA00022525"/>
    </source>
</evidence>
<keyword evidence="15 19" id="KW-1015">Disulfide bond</keyword>
<dbReference type="InterPro" id="IPR024175">
    <property type="entry name" value="Pept_S1A_C1r/C1S/mannan-bd"/>
</dbReference>
<keyword evidence="9 21" id="KW-0378">Hydrolase</keyword>
<feature type="domain" description="EGF-like" evidence="23">
    <location>
        <begin position="280"/>
        <end position="320"/>
    </location>
</feature>
<dbReference type="Pfam" id="PF12662">
    <property type="entry name" value="cEGF"/>
    <property type="match status" value="1"/>
</dbReference>
<evidence type="ECO:0000256" key="12">
    <source>
        <dbReference type="ARBA" id="ARBA00022875"/>
    </source>
</evidence>
<dbReference type="GO" id="GO:0006897">
    <property type="term" value="P:endocytosis"/>
    <property type="evidence" value="ECO:0007669"/>
    <property type="project" value="UniProtKB-KW"/>
</dbReference>
<dbReference type="EMBL" id="JAXCGZ010022673">
    <property type="protein sequence ID" value="KAK7027874.1"/>
    <property type="molecule type" value="Genomic_DNA"/>
</dbReference>
<dbReference type="SUPFAM" id="SSF57196">
    <property type="entry name" value="EGF/Laminin"/>
    <property type="match status" value="2"/>
</dbReference>
<dbReference type="InterPro" id="IPR018114">
    <property type="entry name" value="TRYPSIN_HIS"/>
</dbReference>
<dbReference type="InterPro" id="IPR001314">
    <property type="entry name" value="Peptidase_S1A"/>
</dbReference>
<keyword evidence="12" id="KW-0391">Immunity</keyword>
<dbReference type="PROSITE" id="PS00010">
    <property type="entry name" value="ASX_HYDROXYL"/>
    <property type="match status" value="1"/>
</dbReference>
<evidence type="ECO:0000256" key="6">
    <source>
        <dbReference type="ARBA" id="ARBA00022670"/>
    </source>
</evidence>
<dbReference type="GO" id="GO:0016020">
    <property type="term" value="C:membrane"/>
    <property type="evidence" value="ECO:0007669"/>
    <property type="project" value="UniProtKB-SubCell"/>
</dbReference>
<dbReference type="Gene3D" id="2.40.10.10">
    <property type="entry name" value="Trypsin-like serine proteases"/>
    <property type="match status" value="1"/>
</dbReference>
<dbReference type="CDD" id="cd00190">
    <property type="entry name" value="Tryp_SPc"/>
    <property type="match status" value="1"/>
</dbReference>
<dbReference type="SMART" id="SM00020">
    <property type="entry name" value="Tryp_SPc"/>
    <property type="match status" value="1"/>
</dbReference>
<feature type="non-terminal residue" evidence="25">
    <location>
        <position position="1"/>
    </location>
</feature>
<keyword evidence="12" id="KW-0399">Innate immunity</keyword>
<proteinExistence type="predicted"/>
<keyword evidence="16" id="KW-0675">Receptor</keyword>
<dbReference type="InterPro" id="IPR000152">
    <property type="entry name" value="EGF-type_Asp/Asn_hydroxyl_site"/>
</dbReference>
<dbReference type="PROSITE" id="PS00135">
    <property type="entry name" value="TRYPSIN_SER"/>
    <property type="match status" value="1"/>
</dbReference>
<evidence type="ECO:0000256" key="7">
    <source>
        <dbReference type="ARBA" id="ARBA00022692"/>
    </source>
</evidence>
<organism evidence="25 26">
    <name type="scientific">Halocaridina rubra</name>
    <name type="common">Hawaiian red shrimp</name>
    <dbReference type="NCBI Taxonomy" id="373956"/>
    <lineage>
        <taxon>Eukaryota</taxon>
        <taxon>Metazoa</taxon>
        <taxon>Ecdysozoa</taxon>
        <taxon>Arthropoda</taxon>
        <taxon>Crustacea</taxon>
        <taxon>Multicrustacea</taxon>
        <taxon>Malacostraca</taxon>
        <taxon>Eumalacostraca</taxon>
        <taxon>Eucarida</taxon>
        <taxon>Decapoda</taxon>
        <taxon>Pleocyemata</taxon>
        <taxon>Caridea</taxon>
        <taxon>Atyoidea</taxon>
        <taxon>Atyidae</taxon>
        <taxon>Halocaridina</taxon>
    </lineage>
</organism>
<keyword evidence="13" id="KW-1133">Transmembrane helix</keyword>
<keyword evidence="12" id="KW-0180">Complement pathway</keyword>
<comment type="caution">
    <text evidence="20">Lacks conserved residue(s) required for the propagation of feature annotation.</text>
</comment>
<feature type="active site" description="Charge relay system" evidence="18">
    <location>
        <position position="401"/>
    </location>
</feature>
<evidence type="ECO:0000256" key="14">
    <source>
        <dbReference type="ARBA" id="ARBA00023136"/>
    </source>
</evidence>
<dbReference type="SMART" id="SM00179">
    <property type="entry name" value="EGF_CA"/>
    <property type="match status" value="2"/>
</dbReference>
<dbReference type="InterPro" id="IPR018097">
    <property type="entry name" value="EGF_Ca-bd_CS"/>
</dbReference>
<dbReference type="GO" id="GO:0006508">
    <property type="term" value="P:proteolysis"/>
    <property type="evidence" value="ECO:0007669"/>
    <property type="project" value="UniProtKB-KW"/>
</dbReference>
<keyword evidence="7" id="KW-0812">Transmembrane</keyword>
<dbReference type="SMART" id="SM00181">
    <property type="entry name" value="EGF"/>
    <property type="match status" value="5"/>
</dbReference>
<dbReference type="GO" id="GO:0005509">
    <property type="term" value="F:calcium ion binding"/>
    <property type="evidence" value="ECO:0007669"/>
    <property type="project" value="InterPro"/>
</dbReference>
<evidence type="ECO:0000256" key="16">
    <source>
        <dbReference type="ARBA" id="ARBA00023170"/>
    </source>
</evidence>
<feature type="active site" description="Charge relay system" evidence="18">
    <location>
        <position position="543"/>
    </location>
</feature>
<evidence type="ECO:0000256" key="22">
    <source>
        <dbReference type="SAM" id="MobiDB-lite"/>
    </source>
</evidence>
<feature type="domain" description="Peptidase S1" evidence="24">
    <location>
        <begin position="359"/>
        <end position="593"/>
    </location>
</feature>
<dbReference type="FunFam" id="2.10.25.10:FF:000009">
    <property type="entry name" value="Low-density lipoprotein receptor isoform 1"/>
    <property type="match status" value="1"/>
</dbReference>
<dbReference type="PANTHER" id="PTHR24278:SF19">
    <property type="entry name" value="EGF-LIKE DOMAIN-CONTAINING PROTEIN"/>
    <property type="match status" value="1"/>
</dbReference>
<dbReference type="PIRSF" id="PIRSF001155">
    <property type="entry name" value="C1r_C1s_MASP"/>
    <property type="match status" value="1"/>
</dbReference>
<dbReference type="InterPro" id="IPR000742">
    <property type="entry name" value="EGF"/>
</dbReference>
<dbReference type="InterPro" id="IPR033116">
    <property type="entry name" value="TRYPSIN_SER"/>
</dbReference>
<keyword evidence="6 21" id="KW-0645">Protease</keyword>
<feature type="active site" description="Charge relay system" evidence="18">
    <location>
        <position position="450"/>
    </location>
</feature>
<dbReference type="InterPro" id="IPR009003">
    <property type="entry name" value="Peptidase_S1_PA"/>
</dbReference>
<evidence type="ECO:0000256" key="19">
    <source>
        <dbReference type="PIRSR" id="PIRSR001155-2"/>
    </source>
</evidence>
<dbReference type="InterPro" id="IPR050442">
    <property type="entry name" value="Peptidase_S1_coag_factors"/>
</dbReference>
<evidence type="ECO:0000256" key="8">
    <source>
        <dbReference type="ARBA" id="ARBA00022737"/>
    </source>
</evidence>
<feature type="disulfide bond" evidence="19">
    <location>
        <begin position="514"/>
        <end position="528"/>
    </location>
</feature>
<dbReference type="InterPro" id="IPR009030">
    <property type="entry name" value="Growth_fac_rcpt_cys_sf"/>
</dbReference>
<keyword evidence="11" id="KW-0106">Calcium</keyword>
<comment type="caution">
    <text evidence="25">The sequence shown here is derived from an EMBL/GenBank/DDBJ whole genome shotgun (WGS) entry which is preliminary data.</text>
</comment>
<reference evidence="25 26" key="1">
    <citation type="submission" date="2023-11" db="EMBL/GenBank/DDBJ databases">
        <title>Halocaridina rubra genome assembly.</title>
        <authorList>
            <person name="Smith C."/>
        </authorList>
    </citation>
    <scope>NUCLEOTIDE SEQUENCE [LARGE SCALE GENOMIC DNA]</scope>
    <source>
        <strain evidence="25">EP-1</strain>
        <tissue evidence="25">Whole</tissue>
    </source>
</reference>
<name>A0AAN8WGQ1_HALRR</name>
<evidence type="ECO:0000256" key="10">
    <source>
        <dbReference type="ARBA" id="ARBA00022825"/>
    </source>
</evidence>
<feature type="region of interest" description="Disordered" evidence="22">
    <location>
        <begin position="1"/>
        <end position="73"/>
    </location>
</feature>
<evidence type="ECO:0000313" key="25">
    <source>
        <dbReference type="EMBL" id="KAK7027874.1"/>
    </source>
</evidence>
<dbReference type="Gene3D" id="2.10.25.10">
    <property type="entry name" value="Laminin"/>
    <property type="match status" value="5"/>
</dbReference>
<evidence type="ECO:0000256" key="2">
    <source>
        <dbReference type="ARBA" id="ARBA00004613"/>
    </source>
</evidence>
<feature type="disulfide bond" evidence="19">
    <location>
        <begin position="539"/>
        <end position="569"/>
    </location>
</feature>
<gene>
    <name evidence="25" type="primary">CLIPD1_2</name>
    <name evidence="25" type="ORF">SK128_012574</name>
</gene>
<dbReference type="PROSITE" id="PS00134">
    <property type="entry name" value="TRYPSIN_HIS"/>
    <property type="match status" value="1"/>
</dbReference>
<keyword evidence="17" id="KW-0325">Glycoprotein</keyword>
<evidence type="ECO:0000313" key="26">
    <source>
        <dbReference type="Proteomes" id="UP001381693"/>
    </source>
</evidence>
<dbReference type="PRINTS" id="PR00722">
    <property type="entry name" value="CHYMOTRYPSIN"/>
</dbReference>
<keyword evidence="3" id="KW-0964">Secreted</keyword>
<feature type="compositionally biased region" description="Low complexity" evidence="22">
    <location>
        <begin position="48"/>
        <end position="73"/>
    </location>
</feature>
<keyword evidence="5" id="KW-0254">Endocytosis</keyword>
<dbReference type="PROSITE" id="PS01187">
    <property type="entry name" value="EGF_CA"/>
    <property type="match status" value="2"/>
</dbReference>
<evidence type="ECO:0000256" key="20">
    <source>
        <dbReference type="PROSITE-ProRule" id="PRU00076"/>
    </source>
</evidence>
<dbReference type="InterPro" id="IPR043504">
    <property type="entry name" value="Peptidase_S1_PA_chymotrypsin"/>
</dbReference>
<comment type="subcellular location">
    <subcellularLocation>
        <location evidence="1">Membrane</location>
        <topology evidence="1">Single-pass type I membrane protein</topology>
    </subcellularLocation>
    <subcellularLocation>
        <location evidence="2">Secreted</location>
    </subcellularLocation>
</comment>
<accession>A0AAN8WGQ1</accession>
<dbReference type="InterPro" id="IPR001254">
    <property type="entry name" value="Trypsin_dom"/>
</dbReference>
<dbReference type="GO" id="GO:0005615">
    <property type="term" value="C:extracellular space"/>
    <property type="evidence" value="ECO:0007669"/>
    <property type="project" value="TreeGrafter"/>
</dbReference>
<dbReference type="SUPFAM" id="SSF57184">
    <property type="entry name" value="Growth factor receptor domain"/>
    <property type="match status" value="1"/>
</dbReference>
<evidence type="ECO:0000256" key="9">
    <source>
        <dbReference type="ARBA" id="ARBA00022801"/>
    </source>
</evidence>
<dbReference type="PROSITE" id="PS01186">
    <property type="entry name" value="EGF_2"/>
    <property type="match status" value="1"/>
</dbReference>
<evidence type="ECO:0000256" key="5">
    <source>
        <dbReference type="ARBA" id="ARBA00022583"/>
    </source>
</evidence>
<sequence length="594" mass="63829">VSFGLPNFGGGGNNNGDESNRQDNNPFNIFGQAIGSIFNQIARPPPNNNNNQGNNNNNQDNNNQGNSNNNQGNNNPCGNGVIGNVNIVGIPFQVTGQNGGFGVNFGQSNCDSNNGCCEQGCRMIRGRVRCFCENGFFLRQDGRTCEDINECQLGNNGGCSDICNNSPGSFVCSCRQGTLMPDQRTCSGGEGPVGPAGPVESCSVNNGGCQQFCIQDGFNVRCGCQPGLSLGRDGKSCLQVDLCVNNNGGCEEICSSDGGNRVCSCGPGKKLRNDGVRCRDINECRDNNGGCEQRCQNTQGSYECRCRDGFTLAPNGKNCQRDEVAPPTQTEGPQPIIMGPAPQESGCGVNLKKSLITRIVGGQRADPKDWPWMAALLQRSGNTQYCGGSLITDRHVLTAAHCLKPFSSQDILVRLGEYDFKTSNDNNPNDFNVAEARMHERYNSDTQENDIALLKLDRVVTFNEFIKPACLPPAGRSFSGNPGYVTGWGTIYSGGPVSNVLQEVIVPVWQPDECTNAYPGKIYQGMMCAGVKTGGKDSCQGDSGGPFQVQIPPNRRWFIAGIVSWGIGCARPDKPGVYTEVTQYLDWIRTNARP</sequence>
<keyword evidence="10 21" id="KW-0720">Serine protease</keyword>
<dbReference type="PANTHER" id="PTHR24278">
    <property type="entry name" value="COAGULATION FACTOR"/>
    <property type="match status" value="1"/>
</dbReference>